<sequence length="416" mass="46078">MLLVTTDVPQTTVKSPKPIQHVFNKAHSPIRRLINHIPAPKNSNFHQKVTIVKAKKVNVVQGTKGNWVLKSNGNPQQALKDKGVIDNGCSRHMTGNISYLSDSKEINGRYVAFGGNPKGGKITSKGKIKTSKLDFDDVYFIKELNFNLFSVSQMCDKKNSVLFIDTKCVVLSSDFKLPDENHMLLRVPRENNMYNVDLNNVVPSGDLTYPLEKFDGKADEGFLVGYSVNSKAFRVFNSRTRIVQETLHINFLKNQPNVVGSGPKWLFDIDTLTQSMNYQPVVAGNQPNPSADPDAAFHFKKNENEVHVSPSSSDKPKKHDEKAKREAKGKNPVDLSTGVRDLRDEFEEFFVNSTNRVNAAGAPVIAVRPNPTNSTNSVNAASPSDNVVSLNFKIDDEEDVGAEDDFSNLETNISAS</sequence>
<accession>A0A699IPR4</accession>
<dbReference type="InterPro" id="IPR057670">
    <property type="entry name" value="SH3_retrovirus"/>
</dbReference>
<proteinExistence type="predicted"/>
<reference evidence="4" key="1">
    <citation type="journal article" date="2019" name="Sci. Rep.">
        <title>Draft genome of Tanacetum cinerariifolium, the natural source of mosquito coil.</title>
        <authorList>
            <person name="Yamashiro T."/>
            <person name="Shiraishi A."/>
            <person name="Satake H."/>
            <person name="Nakayama K."/>
        </authorList>
    </citation>
    <scope>NUCLEOTIDE SEQUENCE</scope>
</reference>
<comment type="caution">
    <text evidence="4">The sequence shown here is derived from an EMBL/GenBank/DDBJ whole genome shotgun (WGS) entry which is preliminary data.</text>
</comment>
<dbReference type="InterPro" id="IPR054722">
    <property type="entry name" value="PolX-like_BBD"/>
</dbReference>
<feature type="compositionally biased region" description="Basic and acidic residues" evidence="1">
    <location>
        <begin position="314"/>
        <end position="331"/>
    </location>
</feature>
<evidence type="ECO:0000313" key="4">
    <source>
        <dbReference type="EMBL" id="GEZ82328.1"/>
    </source>
</evidence>
<organism evidence="4">
    <name type="scientific">Tanacetum cinerariifolium</name>
    <name type="common">Dalmatian daisy</name>
    <name type="synonym">Chrysanthemum cinerariifolium</name>
    <dbReference type="NCBI Taxonomy" id="118510"/>
    <lineage>
        <taxon>Eukaryota</taxon>
        <taxon>Viridiplantae</taxon>
        <taxon>Streptophyta</taxon>
        <taxon>Embryophyta</taxon>
        <taxon>Tracheophyta</taxon>
        <taxon>Spermatophyta</taxon>
        <taxon>Magnoliopsida</taxon>
        <taxon>eudicotyledons</taxon>
        <taxon>Gunneridae</taxon>
        <taxon>Pentapetalae</taxon>
        <taxon>asterids</taxon>
        <taxon>campanulids</taxon>
        <taxon>Asterales</taxon>
        <taxon>Asteraceae</taxon>
        <taxon>Asteroideae</taxon>
        <taxon>Anthemideae</taxon>
        <taxon>Anthemidinae</taxon>
        <taxon>Tanacetum</taxon>
    </lineage>
</organism>
<feature type="region of interest" description="Disordered" evidence="1">
    <location>
        <begin position="304"/>
        <end position="336"/>
    </location>
</feature>
<protein>
    <submittedName>
        <fullName evidence="4">Ribonuclease H-like domain-containing protein</fullName>
    </submittedName>
</protein>
<evidence type="ECO:0000259" key="2">
    <source>
        <dbReference type="Pfam" id="PF22936"/>
    </source>
</evidence>
<name>A0A699IPR4_TANCI</name>
<evidence type="ECO:0000256" key="1">
    <source>
        <dbReference type="SAM" id="MobiDB-lite"/>
    </source>
</evidence>
<dbReference type="AlphaFoldDB" id="A0A699IPR4"/>
<dbReference type="Pfam" id="PF22936">
    <property type="entry name" value="Pol_BBD"/>
    <property type="match status" value="1"/>
</dbReference>
<evidence type="ECO:0000259" key="3">
    <source>
        <dbReference type="Pfam" id="PF25597"/>
    </source>
</evidence>
<feature type="domain" description="Retroviral polymerase SH3-like" evidence="3">
    <location>
        <begin position="212"/>
        <end position="255"/>
    </location>
</feature>
<feature type="domain" description="Retrovirus-related Pol polyprotein from transposon TNT 1-94-like beta-barrel" evidence="2">
    <location>
        <begin position="84"/>
        <end position="157"/>
    </location>
</feature>
<dbReference type="EMBL" id="BKCJ010328397">
    <property type="protein sequence ID" value="GEZ82328.1"/>
    <property type="molecule type" value="Genomic_DNA"/>
</dbReference>
<dbReference type="Pfam" id="PF25597">
    <property type="entry name" value="SH3_retrovirus"/>
    <property type="match status" value="1"/>
</dbReference>
<gene>
    <name evidence="4" type="ORF">Tci_554301</name>
</gene>